<evidence type="ECO:0000313" key="11">
    <source>
        <dbReference type="Proteomes" id="UP001162164"/>
    </source>
</evidence>
<evidence type="ECO:0000256" key="4">
    <source>
        <dbReference type="ARBA" id="ARBA00022833"/>
    </source>
</evidence>
<dbReference type="PROSITE" id="PS50157">
    <property type="entry name" value="ZINC_FINGER_C2H2_2"/>
    <property type="match status" value="3"/>
</dbReference>
<dbReference type="InterPro" id="IPR013087">
    <property type="entry name" value="Znf_C2H2_type"/>
</dbReference>
<name>A0ABQ9JAX1_9CUCU</name>
<keyword evidence="7" id="KW-0539">Nucleus</keyword>
<sequence>MAGGYNSKGELDRHCKFDHEGLRYTCDICGKDFKDKYHFKTHTDSHNPNYNKPEFTCSVCQKVLSMKSYDRHMKMHTGEIENIICDICGLIVRTHTGEKPYECDFCNKRFARNETLVDHRRVHTKERPYICSYCNKGFTQKSALNVHVRIHTGVRPHYCTVCLKKFNTKSLLKHHKCSGPC</sequence>
<dbReference type="Proteomes" id="UP001162164">
    <property type="component" value="Unassembled WGS sequence"/>
</dbReference>
<evidence type="ECO:0000256" key="2">
    <source>
        <dbReference type="ARBA" id="ARBA00022723"/>
    </source>
</evidence>
<evidence type="ECO:0000256" key="5">
    <source>
        <dbReference type="ARBA" id="ARBA00023015"/>
    </source>
</evidence>
<keyword evidence="5" id="KW-0805">Transcription regulation</keyword>
<evidence type="ECO:0000313" key="10">
    <source>
        <dbReference type="EMBL" id="KAJ8975090.1"/>
    </source>
</evidence>
<dbReference type="PANTHER" id="PTHR24399:SF23">
    <property type="entry name" value="C2H2-TYPE DOMAIN-CONTAINING PROTEIN"/>
    <property type="match status" value="1"/>
</dbReference>
<feature type="domain" description="C2H2-type" evidence="9">
    <location>
        <begin position="24"/>
        <end position="51"/>
    </location>
</feature>
<evidence type="ECO:0000256" key="3">
    <source>
        <dbReference type="ARBA" id="ARBA00022737"/>
    </source>
</evidence>
<proteinExistence type="predicted"/>
<keyword evidence="4" id="KW-0862">Zinc</keyword>
<keyword evidence="8" id="KW-0863">Zinc-finger</keyword>
<evidence type="ECO:0000259" key="9">
    <source>
        <dbReference type="PROSITE" id="PS50157"/>
    </source>
</evidence>
<dbReference type="PROSITE" id="PS00028">
    <property type="entry name" value="ZINC_FINGER_C2H2_1"/>
    <property type="match status" value="3"/>
</dbReference>
<keyword evidence="11" id="KW-1185">Reference proteome</keyword>
<gene>
    <name evidence="10" type="ORF">NQ317_003550</name>
</gene>
<dbReference type="SMART" id="SM00355">
    <property type="entry name" value="ZnF_C2H2"/>
    <property type="match status" value="5"/>
</dbReference>
<evidence type="ECO:0000256" key="1">
    <source>
        <dbReference type="ARBA" id="ARBA00004123"/>
    </source>
</evidence>
<organism evidence="10 11">
    <name type="scientific">Molorchus minor</name>
    <dbReference type="NCBI Taxonomy" id="1323400"/>
    <lineage>
        <taxon>Eukaryota</taxon>
        <taxon>Metazoa</taxon>
        <taxon>Ecdysozoa</taxon>
        <taxon>Arthropoda</taxon>
        <taxon>Hexapoda</taxon>
        <taxon>Insecta</taxon>
        <taxon>Pterygota</taxon>
        <taxon>Neoptera</taxon>
        <taxon>Endopterygota</taxon>
        <taxon>Coleoptera</taxon>
        <taxon>Polyphaga</taxon>
        <taxon>Cucujiformia</taxon>
        <taxon>Chrysomeloidea</taxon>
        <taxon>Cerambycidae</taxon>
        <taxon>Lamiinae</taxon>
        <taxon>Monochamini</taxon>
        <taxon>Molorchus</taxon>
    </lineage>
</organism>
<feature type="domain" description="C2H2-type" evidence="9">
    <location>
        <begin position="129"/>
        <end position="156"/>
    </location>
</feature>
<evidence type="ECO:0000256" key="7">
    <source>
        <dbReference type="ARBA" id="ARBA00023242"/>
    </source>
</evidence>
<dbReference type="PANTHER" id="PTHR24399">
    <property type="entry name" value="ZINC FINGER AND BTB DOMAIN-CONTAINING"/>
    <property type="match status" value="1"/>
</dbReference>
<keyword evidence="2" id="KW-0479">Metal-binding</keyword>
<comment type="caution">
    <text evidence="10">The sequence shown here is derived from an EMBL/GenBank/DDBJ whole genome shotgun (WGS) entry which is preliminary data.</text>
</comment>
<evidence type="ECO:0000256" key="6">
    <source>
        <dbReference type="ARBA" id="ARBA00023163"/>
    </source>
</evidence>
<feature type="domain" description="C2H2-type" evidence="9">
    <location>
        <begin position="101"/>
        <end position="128"/>
    </location>
</feature>
<keyword evidence="6" id="KW-0804">Transcription</keyword>
<protein>
    <recommendedName>
        <fullName evidence="9">C2H2-type domain-containing protein</fullName>
    </recommendedName>
</protein>
<dbReference type="Pfam" id="PF00096">
    <property type="entry name" value="zf-C2H2"/>
    <property type="match status" value="3"/>
</dbReference>
<dbReference type="Gene3D" id="3.30.160.60">
    <property type="entry name" value="Classic Zinc Finger"/>
    <property type="match status" value="5"/>
</dbReference>
<comment type="subcellular location">
    <subcellularLocation>
        <location evidence="1">Nucleus</location>
    </subcellularLocation>
</comment>
<dbReference type="InterPro" id="IPR036236">
    <property type="entry name" value="Znf_C2H2_sf"/>
</dbReference>
<reference evidence="10" key="1">
    <citation type="journal article" date="2023" name="Insect Mol. Biol.">
        <title>Genome sequencing provides insights into the evolution of gene families encoding plant cell wall-degrading enzymes in longhorned beetles.</title>
        <authorList>
            <person name="Shin N.R."/>
            <person name="Okamura Y."/>
            <person name="Kirsch R."/>
            <person name="Pauchet Y."/>
        </authorList>
    </citation>
    <scope>NUCLEOTIDE SEQUENCE</scope>
    <source>
        <strain evidence="10">MMC_N1</strain>
    </source>
</reference>
<keyword evidence="3" id="KW-0677">Repeat</keyword>
<evidence type="ECO:0000256" key="8">
    <source>
        <dbReference type="PROSITE-ProRule" id="PRU00042"/>
    </source>
</evidence>
<dbReference type="EMBL" id="JAPWTJ010000881">
    <property type="protein sequence ID" value="KAJ8975090.1"/>
    <property type="molecule type" value="Genomic_DNA"/>
</dbReference>
<accession>A0ABQ9JAX1</accession>
<dbReference type="SUPFAM" id="SSF57667">
    <property type="entry name" value="beta-beta-alpha zinc fingers"/>
    <property type="match status" value="3"/>
</dbReference>